<feature type="compositionally biased region" description="Polar residues" evidence="1">
    <location>
        <begin position="90"/>
        <end position="99"/>
    </location>
</feature>
<gene>
    <name evidence="3" type="ORF">WQQ_10250</name>
</gene>
<evidence type="ECO:0000256" key="2">
    <source>
        <dbReference type="SAM" id="SignalP"/>
    </source>
</evidence>
<reference evidence="3 4" key="1">
    <citation type="journal article" date="2012" name="J. Bacteriol.">
        <title>Genome Sequence of n-Alkane-Degrading Hydrocarboniphaga effusa Strain AP103T (ATCC BAA-332T).</title>
        <authorList>
            <person name="Chang H.K."/>
            <person name="Zylstra G.J."/>
            <person name="Chae J.C."/>
        </authorList>
    </citation>
    <scope>NUCLEOTIDE SEQUENCE [LARGE SCALE GENOMIC DNA]</scope>
    <source>
        <strain evidence="3 4">AP103</strain>
    </source>
</reference>
<proteinExistence type="predicted"/>
<dbReference type="STRING" id="1172194.WQQ_10250"/>
<feature type="signal peptide" evidence="2">
    <location>
        <begin position="1"/>
        <end position="31"/>
    </location>
</feature>
<dbReference type="RefSeq" id="WP_007183980.1">
    <property type="nucleotide sequence ID" value="NZ_AKGD01000001.1"/>
</dbReference>
<evidence type="ECO:0008006" key="5">
    <source>
        <dbReference type="Google" id="ProtNLM"/>
    </source>
</evidence>
<dbReference type="AlphaFoldDB" id="I8TAF6"/>
<organism evidence="3 4">
    <name type="scientific">Hydrocarboniphaga effusa AP103</name>
    <dbReference type="NCBI Taxonomy" id="1172194"/>
    <lineage>
        <taxon>Bacteria</taxon>
        <taxon>Pseudomonadati</taxon>
        <taxon>Pseudomonadota</taxon>
        <taxon>Gammaproteobacteria</taxon>
        <taxon>Nevskiales</taxon>
        <taxon>Nevskiaceae</taxon>
        <taxon>Hydrocarboniphaga</taxon>
    </lineage>
</organism>
<feature type="region of interest" description="Disordered" evidence="1">
    <location>
        <begin position="25"/>
        <end position="99"/>
    </location>
</feature>
<sequence length="99" mass="10708">MNRPITRRHRLALALLLIALSSPLATPAAQADESEQQSPAAEADAADTQQQGLLKPKSRLRFRGNGPTCMCADGLREKDIRAAKPRANDTDTQTQSTDP</sequence>
<dbReference type="OrthoDB" id="9879467at2"/>
<keyword evidence="4" id="KW-1185">Reference proteome</keyword>
<dbReference type="InterPro" id="IPR006311">
    <property type="entry name" value="TAT_signal"/>
</dbReference>
<dbReference type="PROSITE" id="PS51318">
    <property type="entry name" value="TAT"/>
    <property type="match status" value="1"/>
</dbReference>
<evidence type="ECO:0000313" key="3">
    <source>
        <dbReference type="EMBL" id="EIT70888.1"/>
    </source>
</evidence>
<evidence type="ECO:0000256" key="1">
    <source>
        <dbReference type="SAM" id="MobiDB-lite"/>
    </source>
</evidence>
<feature type="compositionally biased region" description="Low complexity" evidence="1">
    <location>
        <begin position="25"/>
        <end position="51"/>
    </location>
</feature>
<dbReference type="Proteomes" id="UP000003704">
    <property type="component" value="Unassembled WGS sequence"/>
</dbReference>
<protein>
    <recommendedName>
        <fullName evidence="5">Secreted protein</fullName>
    </recommendedName>
</protein>
<feature type="chain" id="PRO_5003714466" description="Secreted protein" evidence="2">
    <location>
        <begin position="32"/>
        <end position="99"/>
    </location>
</feature>
<keyword evidence="2" id="KW-0732">Signal</keyword>
<evidence type="ECO:0000313" key="4">
    <source>
        <dbReference type="Proteomes" id="UP000003704"/>
    </source>
</evidence>
<accession>I8TAF6</accession>
<feature type="compositionally biased region" description="Basic and acidic residues" evidence="1">
    <location>
        <begin position="74"/>
        <end position="89"/>
    </location>
</feature>
<name>I8TAF6_9GAMM</name>
<dbReference type="EMBL" id="AKGD01000001">
    <property type="protein sequence ID" value="EIT70888.1"/>
    <property type="molecule type" value="Genomic_DNA"/>
</dbReference>
<comment type="caution">
    <text evidence="3">The sequence shown here is derived from an EMBL/GenBank/DDBJ whole genome shotgun (WGS) entry which is preliminary data.</text>
</comment>